<organism evidence="2 4">
    <name type="scientific">Paraburkholderia ginsengiterrae</name>
    <dbReference type="NCBI Taxonomy" id="1462993"/>
    <lineage>
        <taxon>Bacteria</taxon>
        <taxon>Pseudomonadati</taxon>
        <taxon>Pseudomonadota</taxon>
        <taxon>Betaproteobacteria</taxon>
        <taxon>Burkholderiales</taxon>
        <taxon>Burkholderiaceae</taxon>
        <taxon>Paraburkholderia</taxon>
    </lineage>
</organism>
<dbReference type="Proteomes" id="UP000078116">
    <property type="component" value="Unassembled WGS sequence"/>
</dbReference>
<evidence type="ECO:0000313" key="4">
    <source>
        <dbReference type="Proteomes" id="UP000078116"/>
    </source>
</evidence>
<dbReference type="EMBL" id="LXJZ01000231">
    <property type="protein sequence ID" value="OAJ52465.1"/>
    <property type="molecule type" value="Genomic_DNA"/>
</dbReference>
<comment type="caution">
    <text evidence="2">The sequence shown here is derived from an EMBL/GenBank/DDBJ whole genome shotgun (WGS) entry which is preliminary data.</text>
</comment>
<accession>A0A1A9MY76</accession>
<keyword evidence="3" id="KW-1185">Reference proteome</keyword>
<proteinExistence type="predicted"/>
<evidence type="ECO:0000313" key="2">
    <source>
        <dbReference type="EMBL" id="OAJ52661.1"/>
    </source>
</evidence>
<gene>
    <name evidence="1" type="ORF">A6V36_13710</name>
    <name evidence="2" type="ORF">A6V37_09495</name>
</gene>
<reference evidence="3 4" key="1">
    <citation type="submission" date="2016-04" db="EMBL/GenBank/DDBJ databases">
        <title>Reclassification of Paraburkholderia panaciterrae (Farh et al. 2015) Dobritsa &amp; Samadpour 2016 as a later homotypic synonym of Paraburkholderia ginsengiterrae (Farh et al. 2015) Dobritsa &amp; Samadpour 2016.</title>
        <authorList>
            <person name="Dobritsa A.P."/>
            <person name="Kutumbaka K."/>
            <person name="Samadpour M."/>
        </authorList>
    </citation>
    <scope>NUCLEOTIDE SEQUENCE [LARGE SCALE GENOMIC DNA]</scope>
    <source>
        <strain evidence="2 4">DCY85</strain>
        <strain evidence="1 3">DCY85-1</strain>
    </source>
</reference>
<sequence>MNFYCVKSDLSRALCSSREVQRDLHNIDSVQIVWVQFIRECPVFRSLLTRWIQSGTPDVPELRCDQTTSSVNGIHNASPRSELSVRI</sequence>
<dbReference type="Proteomes" id="UP000077961">
    <property type="component" value="Unassembled WGS sequence"/>
</dbReference>
<name>A0A1A9MY76_9BURK</name>
<protein>
    <submittedName>
        <fullName evidence="2">Uncharacterized protein</fullName>
    </submittedName>
</protein>
<dbReference type="AlphaFoldDB" id="A0A1A9MY76"/>
<evidence type="ECO:0000313" key="1">
    <source>
        <dbReference type="EMBL" id="OAJ52465.1"/>
    </source>
</evidence>
<evidence type="ECO:0000313" key="3">
    <source>
        <dbReference type="Proteomes" id="UP000077961"/>
    </source>
</evidence>
<dbReference type="EMBL" id="LXKA01000371">
    <property type="protein sequence ID" value="OAJ52661.1"/>
    <property type="molecule type" value="Genomic_DNA"/>
</dbReference>